<dbReference type="PANTHER" id="PTHR33164:SF99">
    <property type="entry name" value="MARR FAMILY REGULATORY PROTEIN"/>
    <property type="match status" value="1"/>
</dbReference>
<dbReference type="GO" id="GO:0003700">
    <property type="term" value="F:DNA-binding transcription factor activity"/>
    <property type="evidence" value="ECO:0007669"/>
    <property type="project" value="InterPro"/>
</dbReference>
<dbReference type="Pfam" id="PF12802">
    <property type="entry name" value="MarR_2"/>
    <property type="match status" value="1"/>
</dbReference>
<dbReference type="EMBL" id="CP001337">
    <property type="protein sequence ID" value="ACL26042.1"/>
    <property type="molecule type" value="Genomic_DNA"/>
</dbReference>
<dbReference type="SUPFAM" id="SSF46785">
    <property type="entry name" value="Winged helix' DNA-binding domain"/>
    <property type="match status" value="1"/>
</dbReference>
<evidence type="ECO:0000313" key="3">
    <source>
        <dbReference type="Proteomes" id="UP000002508"/>
    </source>
</evidence>
<keyword evidence="3" id="KW-1185">Reference proteome</keyword>
<dbReference type="SMART" id="SM00347">
    <property type="entry name" value="HTH_MARR"/>
    <property type="match status" value="1"/>
</dbReference>
<feature type="domain" description="HTH marR-type" evidence="1">
    <location>
        <begin position="1"/>
        <end position="137"/>
    </location>
</feature>
<dbReference type="InterPro" id="IPR000835">
    <property type="entry name" value="HTH_MarR-typ"/>
</dbReference>
<accession>B8G7K7</accession>
<protein>
    <submittedName>
        <fullName evidence="2">Transcriptional regulator, MarR family</fullName>
    </submittedName>
</protein>
<dbReference type="PROSITE" id="PS50995">
    <property type="entry name" value="HTH_MARR_2"/>
    <property type="match status" value="1"/>
</dbReference>
<dbReference type="AlphaFoldDB" id="B8G7K7"/>
<gene>
    <name evidence="2" type="ordered locus">Cagg_3184</name>
</gene>
<reference evidence="2" key="1">
    <citation type="submission" date="2008-12" db="EMBL/GenBank/DDBJ databases">
        <title>Complete sequence of Chloroflexus aggregans DSM 9485.</title>
        <authorList>
            <consortium name="US DOE Joint Genome Institute"/>
            <person name="Lucas S."/>
            <person name="Copeland A."/>
            <person name="Lapidus A."/>
            <person name="Glavina del Rio T."/>
            <person name="Dalin E."/>
            <person name="Tice H."/>
            <person name="Pitluck S."/>
            <person name="Foster B."/>
            <person name="Larimer F."/>
            <person name="Land M."/>
            <person name="Hauser L."/>
            <person name="Kyrpides N."/>
            <person name="Mikhailova N."/>
            <person name="Bryant D."/>
            <person name="Richardson P."/>
        </authorList>
    </citation>
    <scope>NUCLEOTIDE SEQUENCE</scope>
    <source>
        <strain evidence="2">DSM 9485</strain>
    </source>
</reference>
<dbReference type="PANTHER" id="PTHR33164">
    <property type="entry name" value="TRANSCRIPTIONAL REGULATOR, MARR FAMILY"/>
    <property type="match status" value="1"/>
</dbReference>
<dbReference type="OrthoDB" id="160755at2"/>
<organism evidence="2 3">
    <name type="scientific">Chloroflexus aggregans (strain MD-66 / DSM 9485)</name>
    <dbReference type="NCBI Taxonomy" id="326427"/>
    <lineage>
        <taxon>Bacteria</taxon>
        <taxon>Bacillati</taxon>
        <taxon>Chloroflexota</taxon>
        <taxon>Chloroflexia</taxon>
        <taxon>Chloroflexales</taxon>
        <taxon>Chloroflexineae</taxon>
        <taxon>Chloroflexaceae</taxon>
        <taxon>Chloroflexus</taxon>
    </lineage>
</organism>
<dbReference type="KEGG" id="cag:Cagg_3184"/>
<evidence type="ECO:0000313" key="2">
    <source>
        <dbReference type="EMBL" id="ACL26042.1"/>
    </source>
</evidence>
<dbReference type="InterPro" id="IPR036388">
    <property type="entry name" value="WH-like_DNA-bd_sf"/>
</dbReference>
<dbReference type="PRINTS" id="PR00598">
    <property type="entry name" value="HTHMARR"/>
</dbReference>
<proteinExistence type="predicted"/>
<evidence type="ECO:0000259" key="1">
    <source>
        <dbReference type="PROSITE" id="PS50995"/>
    </source>
</evidence>
<dbReference type="HOGENOM" id="CLU_083287_27_2_0"/>
<dbReference type="Proteomes" id="UP000002508">
    <property type="component" value="Chromosome"/>
</dbReference>
<dbReference type="InterPro" id="IPR036390">
    <property type="entry name" value="WH_DNA-bd_sf"/>
</dbReference>
<dbReference type="STRING" id="326427.Cagg_3184"/>
<name>B8G7K7_CHLAD</name>
<dbReference type="GO" id="GO:0006950">
    <property type="term" value="P:response to stress"/>
    <property type="evidence" value="ECO:0007669"/>
    <property type="project" value="TreeGrafter"/>
</dbReference>
<sequence length="162" mass="18701">MAPSGIEQHRMIQEIYVLLDDGDRRVLRQFQLNPTQYAALLLLDEHHGVRLSDLSHYLLIDKSSTTRLVDRLCALQYVERVADPTDRRVQRIVLTPKGRLHLAKVRAAHSESLIRRWSVLDQAERDTLTRLLLKLRHQLNISQHGKLDTKGGDLSLESVDDR</sequence>
<dbReference type="InterPro" id="IPR039422">
    <property type="entry name" value="MarR/SlyA-like"/>
</dbReference>
<dbReference type="eggNOG" id="COG1846">
    <property type="taxonomic scope" value="Bacteria"/>
</dbReference>
<dbReference type="Gene3D" id="1.10.10.10">
    <property type="entry name" value="Winged helix-like DNA-binding domain superfamily/Winged helix DNA-binding domain"/>
    <property type="match status" value="1"/>
</dbReference>